<keyword evidence="3" id="KW-0234">DNA repair</keyword>
<protein>
    <recommendedName>
        <fullName evidence="6">XLF-like N-terminal domain-containing protein</fullName>
    </recommendedName>
</protein>
<dbReference type="Proteomes" id="UP000814176">
    <property type="component" value="Unassembled WGS sequence"/>
</dbReference>
<dbReference type="Gene3D" id="2.170.210.10">
    <property type="entry name" value="DNA double-strand break repair and VJ recombination XRCC4, N-terminal"/>
    <property type="match status" value="1"/>
</dbReference>
<dbReference type="Pfam" id="PF09302">
    <property type="entry name" value="XLF"/>
    <property type="match status" value="1"/>
</dbReference>
<evidence type="ECO:0000256" key="1">
    <source>
        <dbReference type="ARBA" id="ARBA00004123"/>
    </source>
</evidence>
<keyword evidence="2" id="KW-0227">DNA damage</keyword>
<evidence type="ECO:0000256" key="5">
    <source>
        <dbReference type="SAM" id="MobiDB-lite"/>
    </source>
</evidence>
<dbReference type="EMBL" id="JADCUA010000007">
    <property type="protein sequence ID" value="KAH9838409.1"/>
    <property type="molecule type" value="Genomic_DNA"/>
</dbReference>
<evidence type="ECO:0000313" key="7">
    <source>
        <dbReference type="EMBL" id="KAH9838409.1"/>
    </source>
</evidence>
<keyword evidence="4" id="KW-0539">Nucleus</keyword>
<gene>
    <name evidence="7" type="ORF">C8Q71DRAFT_528370</name>
</gene>
<evidence type="ECO:0000313" key="8">
    <source>
        <dbReference type="Proteomes" id="UP000814176"/>
    </source>
</evidence>
<proteinExistence type="predicted"/>
<feature type="compositionally biased region" description="Polar residues" evidence="5">
    <location>
        <begin position="320"/>
        <end position="334"/>
    </location>
</feature>
<evidence type="ECO:0000256" key="4">
    <source>
        <dbReference type="ARBA" id="ARBA00023242"/>
    </source>
</evidence>
<sequence>MDYFSEDHSKLLLSTEWLVKIDSEKSIPYMLKIYSSTVDLCCYILITDTKNVWAEVLQSNQLARRWRDCNPLQAPSFASEEEEDEWRTAIVELLSSAHSIGGIADLTFEMVKTHYSDLAFELGSDSFKWRWETCAIGPKQSAEVLSKHLIMPLISFTHLAFSSADPVSELSEADLEKAVDKVGRTARRTVDTHVKHAISRPRAATTLRRMTAMFNFSPDLPSISSEAPKPDLRLPSIRPKSRAASKAPQRLLSPVRASTPIITSRAISPPPKAPPPNPLTRAPQAVDGSETESESGEAPNAPAPSASRMAEEDHTRKVQRSSTNPANSKPSTRAASPRASRQHTPERRGGPAAAANQSTDDSSPPHPPPSKKAKRVDSSDENDSETERRRRVAQIKLPQRGARQPMKRGPRRF</sequence>
<dbReference type="RefSeq" id="XP_047780324.1">
    <property type="nucleotide sequence ID" value="XM_047919150.1"/>
</dbReference>
<comment type="caution">
    <text evidence="7">The sequence shown here is derived from an EMBL/GenBank/DDBJ whole genome shotgun (WGS) entry which is preliminary data.</text>
</comment>
<dbReference type="InterPro" id="IPR015381">
    <property type="entry name" value="XLF-like_N"/>
</dbReference>
<evidence type="ECO:0000256" key="2">
    <source>
        <dbReference type="ARBA" id="ARBA00022763"/>
    </source>
</evidence>
<reference evidence="7 8" key="1">
    <citation type="journal article" date="2021" name="Environ. Microbiol.">
        <title>Gene family expansions and transcriptome signatures uncover fungal adaptations to wood decay.</title>
        <authorList>
            <person name="Hage H."/>
            <person name="Miyauchi S."/>
            <person name="Viragh M."/>
            <person name="Drula E."/>
            <person name="Min B."/>
            <person name="Chaduli D."/>
            <person name="Navarro D."/>
            <person name="Favel A."/>
            <person name="Norest M."/>
            <person name="Lesage-Meessen L."/>
            <person name="Balint B."/>
            <person name="Merenyi Z."/>
            <person name="de Eugenio L."/>
            <person name="Morin E."/>
            <person name="Martinez A.T."/>
            <person name="Baldrian P."/>
            <person name="Stursova M."/>
            <person name="Martinez M.J."/>
            <person name="Novotny C."/>
            <person name="Magnuson J.K."/>
            <person name="Spatafora J.W."/>
            <person name="Maurice S."/>
            <person name="Pangilinan J."/>
            <person name="Andreopoulos W."/>
            <person name="LaButti K."/>
            <person name="Hundley H."/>
            <person name="Na H."/>
            <person name="Kuo A."/>
            <person name="Barry K."/>
            <person name="Lipzen A."/>
            <person name="Henrissat B."/>
            <person name="Riley R."/>
            <person name="Ahrendt S."/>
            <person name="Nagy L.G."/>
            <person name="Grigoriev I.V."/>
            <person name="Martin F."/>
            <person name="Rosso M.N."/>
        </authorList>
    </citation>
    <scope>NUCLEOTIDE SEQUENCE [LARGE SCALE GENOMIC DNA]</scope>
    <source>
        <strain evidence="7 8">CIRM-BRFM 1785</strain>
    </source>
</reference>
<evidence type="ECO:0000256" key="3">
    <source>
        <dbReference type="ARBA" id="ARBA00023204"/>
    </source>
</evidence>
<feature type="domain" description="XLF-like N-terminal" evidence="6">
    <location>
        <begin position="17"/>
        <end position="133"/>
    </location>
</feature>
<feature type="compositionally biased region" description="Pro residues" evidence="5">
    <location>
        <begin position="268"/>
        <end position="278"/>
    </location>
</feature>
<comment type="subcellular location">
    <subcellularLocation>
        <location evidence="1">Nucleus</location>
    </subcellularLocation>
</comment>
<dbReference type="CDD" id="cd22285">
    <property type="entry name" value="HD_XLF_N"/>
    <property type="match status" value="1"/>
</dbReference>
<dbReference type="GeneID" id="71999882"/>
<name>A0ABQ8KKB4_9APHY</name>
<organism evidence="7 8">
    <name type="scientific">Rhodofomes roseus</name>
    <dbReference type="NCBI Taxonomy" id="34475"/>
    <lineage>
        <taxon>Eukaryota</taxon>
        <taxon>Fungi</taxon>
        <taxon>Dikarya</taxon>
        <taxon>Basidiomycota</taxon>
        <taxon>Agaricomycotina</taxon>
        <taxon>Agaricomycetes</taxon>
        <taxon>Polyporales</taxon>
        <taxon>Rhodofomes</taxon>
    </lineage>
</organism>
<evidence type="ECO:0000259" key="6">
    <source>
        <dbReference type="Pfam" id="PF09302"/>
    </source>
</evidence>
<keyword evidence="8" id="KW-1185">Reference proteome</keyword>
<dbReference type="InterPro" id="IPR038051">
    <property type="entry name" value="XRCC4-like_N_sf"/>
</dbReference>
<feature type="region of interest" description="Disordered" evidence="5">
    <location>
        <begin position="218"/>
        <end position="413"/>
    </location>
</feature>
<accession>A0ABQ8KKB4</accession>